<keyword evidence="5" id="KW-1185">Reference proteome</keyword>
<evidence type="ECO:0000313" key="4">
    <source>
        <dbReference type="EMBL" id="AHF15104.1"/>
    </source>
</evidence>
<sequence>MKTRKIQGPIRDKQKTMQKLLQAVGAILKSEGHKGLKVSKIADRAKVDKKLIYNYFGSLNGLIDCYLKEHDFWKRTDHVLKANPITDVTPGLMSGIFKNQFDFLERSNEMQNIILWELSEYNRQLSELVDERERFGEGIFQLSDKYFAGTPVNFRAVNALLVAAVYYIVLHKRYNKNTFCSIDVTTHEGKDQILNAIDQIINWCYTEAAKSKKATGKKINPAS</sequence>
<dbReference type="EMBL" id="CP007035">
    <property type="protein sequence ID" value="AHF15104.1"/>
    <property type="molecule type" value="Genomic_DNA"/>
</dbReference>
<dbReference type="PROSITE" id="PS50977">
    <property type="entry name" value="HTH_TETR_2"/>
    <property type="match status" value="1"/>
</dbReference>
<dbReference type="AlphaFoldDB" id="W0F0X1"/>
<dbReference type="Gene3D" id="1.10.357.10">
    <property type="entry name" value="Tetracycline Repressor, domain 2"/>
    <property type="match status" value="1"/>
</dbReference>
<reference evidence="4 5" key="1">
    <citation type="submission" date="2013-12" db="EMBL/GenBank/DDBJ databases">
        <authorList>
            <consortium name="DOE Joint Genome Institute"/>
            <person name="Eisen J."/>
            <person name="Huntemann M."/>
            <person name="Han J."/>
            <person name="Chen A."/>
            <person name="Kyrpides N."/>
            <person name="Mavromatis K."/>
            <person name="Markowitz V."/>
            <person name="Palaniappan K."/>
            <person name="Ivanova N."/>
            <person name="Schaumberg A."/>
            <person name="Pati A."/>
            <person name="Liolios K."/>
            <person name="Nordberg H.P."/>
            <person name="Cantor M.N."/>
            <person name="Hua S.X."/>
            <person name="Woyke T."/>
        </authorList>
    </citation>
    <scope>NUCLEOTIDE SEQUENCE [LARGE SCALE GENOMIC DNA]</scope>
    <source>
        <strain evidence="5">DSM 19437</strain>
    </source>
</reference>
<accession>W0F0X1</accession>
<evidence type="ECO:0000313" key="5">
    <source>
        <dbReference type="Proteomes" id="UP000003586"/>
    </source>
</evidence>
<evidence type="ECO:0000256" key="1">
    <source>
        <dbReference type="ARBA" id="ARBA00023125"/>
    </source>
</evidence>
<dbReference type="HOGENOM" id="CLU_091688_2_0_10"/>
<keyword evidence="1 2" id="KW-0238">DNA-binding</keyword>
<dbReference type="eggNOG" id="COG1309">
    <property type="taxonomic scope" value="Bacteria"/>
</dbReference>
<feature type="domain" description="HTH tetR-type" evidence="3">
    <location>
        <begin position="14"/>
        <end position="74"/>
    </location>
</feature>
<dbReference type="InterPro" id="IPR009057">
    <property type="entry name" value="Homeodomain-like_sf"/>
</dbReference>
<dbReference type="STRING" id="929713.NIASO_07925"/>
<dbReference type="Pfam" id="PF00440">
    <property type="entry name" value="TetR_N"/>
    <property type="match status" value="1"/>
</dbReference>
<feature type="DNA-binding region" description="H-T-H motif" evidence="2">
    <location>
        <begin position="37"/>
        <end position="56"/>
    </location>
</feature>
<dbReference type="InterPro" id="IPR001647">
    <property type="entry name" value="HTH_TetR"/>
</dbReference>
<gene>
    <name evidence="4" type="ORF">NIASO_07925</name>
</gene>
<dbReference type="PANTHER" id="PTHR30328:SF54">
    <property type="entry name" value="HTH-TYPE TRANSCRIPTIONAL REPRESSOR SCO4008"/>
    <property type="match status" value="1"/>
</dbReference>
<evidence type="ECO:0000256" key="2">
    <source>
        <dbReference type="PROSITE-ProRule" id="PRU00335"/>
    </source>
</evidence>
<dbReference type="OrthoDB" id="836882at2"/>
<dbReference type="KEGG" id="nso:NIASO_07925"/>
<dbReference type="InterPro" id="IPR050109">
    <property type="entry name" value="HTH-type_TetR-like_transc_reg"/>
</dbReference>
<organism evidence="4 5">
    <name type="scientific">Niabella soli DSM 19437</name>
    <dbReference type="NCBI Taxonomy" id="929713"/>
    <lineage>
        <taxon>Bacteria</taxon>
        <taxon>Pseudomonadati</taxon>
        <taxon>Bacteroidota</taxon>
        <taxon>Chitinophagia</taxon>
        <taxon>Chitinophagales</taxon>
        <taxon>Chitinophagaceae</taxon>
        <taxon>Niabella</taxon>
    </lineage>
</organism>
<dbReference type="PANTHER" id="PTHR30328">
    <property type="entry name" value="TRANSCRIPTIONAL REPRESSOR"/>
    <property type="match status" value="1"/>
</dbReference>
<dbReference type="SUPFAM" id="SSF46689">
    <property type="entry name" value="Homeodomain-like"/>
    <property type="match status" value="1"/>
</dbReference>
<dbReference type="GO" id="GO:0003677">
    <property type="term" value="F:DNA binding"/>
    <property type="evidence" value="ECO:0007669"/>
    <property type="project" value="UniProtKB-UniRule"/>
</dbReference>
<proteinExistence type="predicted"/>
<protein>
    <submittedName>
        <fullName evidence="4">TetR family transcriptional regulator</fullName>
    </submittedName>
</protein>
<evidence type="ECO:0000259" key="3">
    <source>
        <dbReference type="PROSITE" id="PS50977"/>
    </source>
</evidence>
<dbReference type="Proteomes" id="UP000003586">
    <property type="component" value="Chromosome"/>
</dbReference>
<name>W0F0X1_9BACT</name>